<sequence length="202" mass="22827">MREVDLKENYGVYIRGGFLGALIFFILIFLFVPEMKVKPYKLKKDIVTIVEEVSTQLERFIEPPKMERPKVAIEAESEEEATDATIASTEFEEVVIPTRHTGPEVEAIPFFRVEVKPKLIYSPPPKYPESARELGITGTTVIQAVVDVDGSVINPVIIKSSGSDILDMAALNAVKKYKFTPGRQRDKYVRVRVQIPIVFKLK</sequence>
<keyword evidence="4" id="KW-1003">Cell membrane</keyword>
<dbReference type="PANTHER" id="PTHR33446">
    <property type="entry name" value="PROTEIN TONB-RELATED"/>
    <property type="match status" value="1"/>
</dbReference>
<evidence type="ECO:0000256" key="4">
    <source>
        <dbReference type="ARBA" id="ARBA00022475"/>
    </source>
</evidence>
<dbReference type="PANTHER" id="PTHR33446:SF2">
    <property type="entry name" value="PROTEIN TONB"/>
    <property type="match status" value="1"/>
</dbReference>
<keyword evidence="8 10" id="KW-1133">Transmembrane helix</keyword>
<dbReference type="EMBL" id="QNBE01000040">
    <property type="protein sequence ID" value="RKX70405.1"/>
    <property type="molecule type" value="Genomic_DNA"/>
</dbReference>
<reference evidence="12 13" key="1">
    <citation type="submission" date="2018-06" db="EMBL/GenBank/DDBJ databases">
        <title>Extensive metabolic versatility and redundancy in microbially diverse, dynamic hydrothermal sediments.</title>
        <authorList>
            <person name="Dombrowski N."/>
            <person name="Teske A."/>
            <person name="Baker B.J."/>
        </authorList>
    </citation>
    <scope>NUCLEOTIDE SEQUENCE [LARGE SCALE GENOMIC DNA]</scope>
    <source>
        <strain evidence="12">B36_G15</strain>
    </source>
</reference>
<name>A0A660SHV0_UNCW3</name>
<organism evidence="12 13">
    <name type="scientific">candidate division WOR-3 bacterium</name>
    <dbReference type="NCBI Taxonomy" id="2052148"/>
    <lineage>
        <taxon>Bacteria</taxon>
        <taxon>Bacteria division WOR-3</taxon>
    </lineage>
</organism>
<evidence type="ECO:0000256" key="3">
    <source>
        <dbReference type="ARBA" id="ARBA00022448"/>
    </source>
</evidence>
<evidence type="ECO:0000256" key="2">
    <source>
        <dbReference type="ARBA" id="ARBA00006555"/>
    </source>
</evidence>
<evidence type="ECO:0000313" key="13">
    <source>
        <dbReference type="Proteomes" id="UP000268469"/>
    </source>
</evidence>
<accession>A0A660SHV0</accession>
<evidence type="ECO:0000256" key="1">
    <source>
        <dbReference type="ARBA" id="ARBA00004383"/>
    </source>
</evidence>
<dbReference type="InterPro" id="IPR051045">
    <property type="entry name" value="TonB-dependent_transducer"/>
</dbReference>
<dbReference type="InterPro" id="IPR006260">
    <property type="entry name" value="TonB/TolA_C"/>
</dbReference>
<proteinExistence type="inferred from homology"/>
<dbReference type="GO" id="GO:0031992">
    <property type="term" value="F:energy transducer activity"/>
    <property type="evidence" value="ECO:0007669"/>
    <property type="project" value="TreeGrafter"/>
</dbReference>
<keyword evidence="6 10" id="KW-0812">Transmembrane</keyword>
<keyword evidence="7" id="KW-0653">Protein transport</keyword>
<comment type="similarity">
    <text evidence="2">Belongs to the TonB family.</text>
</comment>
<dbReference type="GO" id="GO:0098797">
    <property type="term" value="C:plasma membrane protein complex"/>
    <property type="evidence" value="ECO:0007669"/>
    <property type="project" value="TreeGrafter"/>
</dbReference>
<evidence type="ECO:0000256" key="8">
    <source>
        <dbReference type="ARBA" id="ARBA00022989"/>
    </source>
</evidence>
<evidence type="ECO:0000259" key="11">
    <source>
        <dbReference type="PROSITE" id="PS52015"/>
    </source>
</evidence>
<evidence type="ECO:0000256" key="5">
    <source>
        <dbReference type="ARBA" id="ARBA00022519"/>
    </source>
</evidence>
<dbReference type="NCBIfam" id="TIGR01352">
    <property type="entry name" value="tonB_Cterm"/>
    <property type="match status" value="1"/>
</dbReference>
<comment type="subcellular location">
    <subcellularLocation>
        <location evidence="1">Cell inner membrane</location>
        <topology evidence="1">Single-pass membrane protein</topology>
        <orientation evidence="1">Periplasmic side</orientation>
    </subcellularLocation>
</comment>
<evidence type="ECO:0000256" key="10">
    <source>
        <dbReference type="SAM" id="Phobius"/>
    </source>
</evidence>
<gene>
    <name evidence="12" type="ORF">DRP53_05055</name>
</gene>
<feature type="domain" description="TonB C-terminal" evidence="11">
    <location>
        <begin position="112"/>
        <end position="202"/>
    </location>
</feature>
<dbReference type="Gene3D" id="3.30.1150.10">
    <property type="match status" value="1"/>
</dbReference>
<feature type="transmembrane region" description="Helical" evidence="10">
    <location>
        <begin position="12"/>
        <end position="32"/>
    </location>
</feature>
<dbReference type="PROSITE" id="PS52015">
    <property type="entry name" value="TONB_CTD"/>
    <property type="match status" value="1"/>
</dbReference>
<dbReference type="GO" id="GO:0055085">
    <property type="term" value="P:transmembrane transport"/>
    <property type="evidence" value="ECO:0007669"/>
    <property type="project" value="InterPro"/>
</dbReference>
<evidence type="ECO:0000256" key="9">
    <source>
        <dbReference type="ARBA" id="ARBA00023136"/>
    </source>
</evidence>
<keyword evidence="3" id="KW-0813">Transport</keyword>
<dbReference type="GO" id="GO:0015031">
    <property type="term" value="P:protein transport"/>
    <property type="evidence" value="ECO:0007669"/>
    <property type="project" value="UniProtKB-KW"/>
</dbReference>
<dbReference type="Proteomes" id="UP000268469">
    <property type="component" value="Unassembled WGS sequence"/>
</dbReference>
<dbReference type="SUPFAM" id="SSF74653">
    <property type="entry name" value="TolA/TonB C-terminal domain"/>
    <property type="match status" value="1"/>
</dbReference>
<comment type="caution">
    <text evidence="12">The sequence shown here is derived from an EMBL/GenBank/DDBJ whole genome shotgun (WGS) entry which is preliminary data.</text>
</comment>
<evidence type="ECO:0000313" key="12">
    <source>
        <dbReference type="EMBL" id="RKX70405.1"/>
    </source>
</evidence>
<keyword evidence="9 10" id="KW-0472">Membrane</keyword>
<protein>
    <recommendedName>
        <fullName evidence="11">TonB C-terminal domain-containing protein</fullName>
    </recommendedName>
</protein>
<keyword evidence="5" id="KW-0997">Cell inner membrane</keyword>
<dbReference type="AlphaFoldDB" id="A0A660SHV0"/>
<evidence type="ECO:0000256" key="7">
    <source>
        <dbReference type="ARBA" id="ARBA00022927"/>
    </source>
</evidence>
<dbReference type="InterPro" id="IPR037682">
    <property type="entry name" value="TonB_C"/>
</dbReference>
<evidence type="ECO:0000256" key="6">
    <source>
        <dbReference type="ARBA" id="ARBA00022692"/>
    </source>
</evidence>
<dbReference type="Pfam" id="PF03544">
    <property type="entry name" value="TonB_C"/>
    <property type="match status" value="1"/>
</dbReference>